<protein>
    <submittedName>
        <fullName evidence="1">Uncharacterized protein</fullName>
    </submittedName>
</protein>
<organism evidence="1">
    <name type="scientific">Picochlorum oklahomense</name>
    <dbReference type="NCBI Taxonomy" id="249345"/>
    <lineage>
        <taxon>Eukaryota</taxon>
        <taxon>Viridiplantae</taxon>
        <taxon>Chlorophyta</taxon>
        <taxon>core chlorophytes</taxon>
        <taxon>Trebouxiophyceae</taxon>
        <taxon>Trebouxiophyceae incertae sedis</taxon>
        <taxon>Picochlorum</taxon>
    </lineage>
</organism>
<name>A0A7S1CW27_9CHLO</name>
<accession>A0A7S1CW27</accession>
<reference evidence="1" key="1">
    <citation type="submission" date="2021-01" db="EMBL/GenBank/DDBJ databases">
        <authorList>
            <person name="Corre E."/>
            <person name="Pelletier E."/>
            <person name="Niang G."/>
            <person name="Scheremetjew M."/>
            <person name="Finn R."/>
            <person name="Kale V."/>
            <person name="Holt S."/>
            <person name="Cochrane G."/>
            <person name="Meng A."/>
            <person name="Brown T."/>
            <person name="Cohen L."/>
        </authorList>
    </citation>
    <scope>NUCLEOTIDE SEQUENCE</scope>
    <source>
        <strain evidence="1">CCMP2329</strain>
    </source>
</reference>
<dbReference type="EMBL" id="HBFV01001374">
    <property type="protein sequence ID" value="CAD8928612.1"/>
    <property type="molecule type" value="Transcribed_RNA"/>
</dbReference>
<dbReference type="PROSITE" id="PS50330">
    <property type="entry name" value="UIM"/>
    <property type="match status" value="1"/>
</dbReference>
<evidence type="ECO:0000313" key="1">
    <source>
        <dbReference type="EMBL" id="CAD8928612.1"/>
    </source>
</evidence>
<gene>
    <name evidence="1" type="ORF">POKL1161_LOCUS965</name>
</gene>
<proteinExistence type="predicted"/>
<sequence length="219" mass="25255">MIEVNLVDSEDDASIRQQCIDLLRSSVPGVSHERADQLLRSVSPQDDLTLWCEAAIVQMAVDNEVEDEAEELSKAMQESLEEAQFRKDSEIPLEESSWAEIQGNFSSSEFCQWVSTIFSENPSIRKCFEEDEHLKKSLVRFLKMEKKCQRWYPQSLPYFTRLLERINMIPDHNFLGKLYQNLEDEMQVLEDAVFAFPASGNPIPTIFCDNAKPEVIDLL</sequence>
<dbReference type="InterPro" id="IPR003903">
    <property type="entry name" value="UIM_dom"/>
</dbReference>
<dbReference type="AlphaFoldDB" id="A0A7S1CW27"/>